<dbReference type="Gene3D" id="3.40.630.30">
    <property type="match status" value="1"/>
</dbReference>
<feature type="domain" description="N-acetyltransferase" evidence="3">
    <location>
        <begin position="19"/>
        <end position="209"/>
    </location>
</feature>
<name>A0A7J4MV76_METTF</name>
<dbReference type="Pfam" id="PF00583">
    <property type="entry name" value="Acetyltransf_1"/>
    <property type="match status" value="1"/>
</dbReference>
<evidence type="ECO:0000313" key="5">
    <source>
        <dbReference type="Proteomes" id="UP000538031"/>
    </source>
</evidence>
<dbReference type="Proteomes" id="UP000538031">
    <property type="component" value="Unassembled WGS sequence"/>
</dbReference>
<evidence type="ECO:0000259" key="3">
    <source>
        <dbReference type="PROSITE" id="PS51186"/>
    </source>
</evidence>
<evidence type="ECO:0000256" key="1">
    <source>
        <dbReference type="ARBA" id="ARBA00022679"/>
    </source>
</evidence>
<dbReference type="SUPFAM" id="SSF55729">
    <property type="entry name" value="Acyl-CoA N-acyltransferases (Nat)"/>
    <property type="match status" value="1"/>
</dbReference>
<sequence length="209" mass="23737">MHLDLNHKNPLILSKEDTMRVHPFTPTPSSRRSVSHLIYESDRQLFDWFFTDPDLIIEKLIAHGLYLDPDRIILASRGPEVIGALAYELKGAEISRLDLIRCLGPLDFLRFSAMDLIDSLSTLDLGEGDLYISSLAVSAGARGMGVGFRLLEEARKIAEEEGLERLTLDVAQSNRPALKLYRKFGFRIKDESGIKILNRMFYRMELSLI</sequence>
<keyword evidence="1 4" id="KW-0808">Transferase</keyword>
<keyword evidence="2" id="KW-0012">Acyltransferase</keyword>
<reference evidence="5" key="1">
    <citation type="journal article" date="2020" name="bioRxiv">
        <title>A rank-normalized archaeal taxonomy based on genome phylogeny resolves widespread incomplete and uneven classifications.</title>
        <authorList>
            <person name="Rinke C."/>
            <person name="Chuvochina M."/>
            <person name="Mussig A.J."/>
            <person name="Chaumeil P.-A."/>
            <person name="Waite D.W."/>
            <person name="Whitman W.B."/>
            <person name="Parks D.H."/>
            <person name="Hugenholtz P."/>
        </authorList>
    </citation>
    <scope>NUCLEOTIDE SEQUENCE [LARGE SCALE GENOMIC DNA]</scope>
</reference>
<organism evidence="4 5">
    <name type="scientific">Methanothermobacter thermautotrophicus</name>
    <name type="common">Methanobacterium thermoformicicum</name>
    <dbReference type="NCBI Taxonomy" id="145262"/>
    <lineage>
        <taxon>Archaea</taxon>
        <taxon>Methanobacteriati</taxon>
        <taxon>Methanobacteriota</taxon>
        <taxon>Methanomada group</taxon>
        <taxon>Methanobacteria</taxon>
        <taxon>Methanobacteriales</taxon>
        <taxon>Methanobacteriaceae</taxon>
        <taxon>Methanothermobacter</taxon>
    </lineage>
</organism>
<dbReference type="PANTHER" id="PTHR42919">
    <property type="entry name" value="N-ALPHA-ACETYLTRANSFERASE"/>
    <property type="match status" value="1"/>
</dbReference>
<evidence type="ECO:0000313" key="4">
    <source>
        <dbReference type="EMBL" id="HIH64483.1"/>
    </source>
</evidence>
<dbReference type="InterPro" id="IPR051556">
    <property type="entry name" value="N-term/lysine_N-AcTrnsfr"/>
</dbReference>
<dbReference type="AlphaFoldDB" id="A0A7J4MV76"/>
<dbReference type="EMBL" id="DUHT01000027">
    <property type="protein sequence ID" value="HIH64483.1"/>
    <property type="molecule type" value="Genomic_DNA"/>
</dbReference>
<dbReference type="CDD" id="cd04301">
    <property type="entry name" value="NAT_SF"/>
    <property type="match status" value="1"/>
</dbReference>
<dbReference type="PANTHER" id="PTHR42919:SF8">
    <property type="entry name" value="N-ALPHA-ACETYLTRANSFERASE 50"/>
    <property type="match status" value="1"/>
</dbReference>
<dbReference type="PROSITE" id="PS51186">
    <property type="entry name" value="GNAT"/>
    <property type="match status" value="1"/>
</dbReference>
<dbReference type="InterPro" id="IPR000182">
    <property type="entry name" value="GNAT_dom"/>
</dbReference>
<comment type="caution">
    <text evidence="4">The sequence shown here is derived from an EMBL/GenBank/DDBJ whole genome shotgun (WGS) entry which is preliminary data.</text>
</comment>
<gene>
    <name evidence="4" type="ORF">HA285_02640</name>
</gene>
<protein>
    <submittedName>
        <fullName evidence="4">GNAT family N-acetyltransferase</fullName>
    </submittedName>
</protein>
<dbReference type="GO" id="GO:0016747">
    <property type="term" value="F:acyltransferase activity, transferring groups other than amino-acyl groups"/>
    <property type="evidence" value="ECO:0007669"/>
    <property type="project" value="InterPro"/>
</dbReference>
<evidence type="ECO:0000256" key="2">
    <source>
        <dbReference type="ARBA" id="ARBA00023315"/>
    </source>
</evidence>
<accession>A0A7J4MV76</accession>
<dbReference type="InterPro" id="IPR016181">
    <property type="entry name" value="Acyl_CoA_acyltransferase"/>
</dbReference>
<proteinExistence type="predicted"/>